<proteinExistence type="predicted"/>
<sequence>MVKLIRKKLKGSTLIEVLIAMVIIVVIFTIAMQVFSNVMQTGVSFRNIKVQNQMMAIAQEVRETGVVPQETLVIDSIAYELKIGAEGAAGLPQLEISATQAGQKLGELKCLINQQQHEEN</sequence>
<keyword evidence="1" id="KW-1133">Transmembrane helix</keyword>
<evidence type="ECO:0000313" key="3">
    <source>
        <dbReference type="Proteomes" id="UP000284120"/>
    </source>
</evidence>
<comment type="caution">
    <text evidence="2">The sequence shown here is derived from an EMBL/GenBank/DDBJ whole genome shotgun (WGS) entry which is preliminary data.</text>
</comment>
<dbReference type="InterPro" id="IPR012902">
    <property type="entry name" value="N_methyl_site"/>
</dbReference>
<evidence type="ECO:0000256" key="1">
    <source>
        <dbReference type="SAM" id="Phobius"/>
    </source>
</evidence>
<reference evidence="2 3" key="1">
    <citation type="submission" date="2018-06" db="EMBL/GenBank/DDBJ databases">
        <title>Pedobacter endophyticus sp. nov., an endophytic bacterium isolated from a leaf of Triticum aestivum.</title>
        <authorList>
            <person name="Zhang L."/>
        </authorList>
    </citation>
    <scope>NUCLEOTIDE SEQUENCE [LARGE SCALE GENOMIC DNA]</scope>
    <source>
        <strain evidence="2 3">CM134L-2</strain>
    </source>
</reference>
<gene>
    <name evidence="2" type="ORF">DPV69_00910</name>
</gene>
<feature type="transmembrane region" description="Helical" evidence="1">
    <location>
        <begin position="12"/>
        <end position="35"/>
    </location>
</feature>
<dbReference type="SUPFAM" id="SSF54523">
    <property type="entry name" value="Pili subunits"/>
    <property type="match status" value="1"/>
</dbReference>
<evidence type="ECO:0008006" key="4">
    <source>
        <dbReference type="Google" id="ProtNLM"/>
    </source>
</evidence>
<dbReference type="Pfam" id="PF07963">
    <property type="entry name" value="N_methyl"/>
    <property type="match status" value="1"/>
</dbReference>
<dbReference type="AlphaFoldDB" id="A0A443Z0A8"/>
<evidence type="ECO:0000313" key="2">
    <source>
        <dbReference type="EMBL" id="RWU09938.1"/>
    </source>
</evidence>
<keyword evidence="1" id="KW-0812">Transmembrane</keyword>
<name>A0A443Z0A8_9SPHI</name>
<dbReference type="OrthoDB" id="772240at2"/>
<dbReference type="InterPro" id="IPR045584">
    <property type="entry name" value="Pilin-like"/>
</dbReference>
<dbReference type="Proteomes" id="UP000284120">
    <property type="component" value="Unassembled WGS sequence"/>
</dbReference>
<protein>
    <recommendedName>
        <fullName evidence="4">Prepilin-type N-terminal cleavage/methylation domain-containing protein</fullName>
    </recommendedName>
</protein>
<keyword evidence="1" id="KW-0472">Membrane</keyword>
<organism evidence="2 3">
    <name type="scientific">Pedobacter chitinilyticus</name>
    <dbReference type="NCBI Taxonomy" id="2233776"/>
    <lineage>
        <taxon>Bacteria</taxon>
        <taxon>Pseudomonadati</taxon>
        <taxon>Bacteroidota</taxon>
        <taxon>Sphingobacteriia</taxon>
        <taxon>Sphingobacteriales</taxon>
        <taxon>Sphingobacteriaceae</taxon>
        <taxon>Pedobacter</taxon>
    </lineage>
</organism>
<keyword evidence="3" id="KW-1185">Reference proteome</keyword>
<dbReference type="RefSeq" id="WP_113645429.1">
    <property type="nucleotide sequence ID" value="NZ_QMHN01000001.1"/>
</dbReference>
<accession>A0A443Z0A8</accession>
<dbReference type="EMBL" id="SAYW01000001">
    <property type="protein sequence ID" value="RWU09938.1"/>
    <property type="molecule type" value="Genomic_DNA"/>
</dbReference>